<evidence type="ECO:0000313" key="2">
    <source>
        <dbReference type="Proteomes" id="UP001278766"/>
    </source>
</evidence>
<dbReference type="AlphaFoldDB" id="A0AAE0LWV4"/>
<sequence>MPEPYIGWVGVMLRTKARVMAVPTLLDEFARAWYFCVRQQPDRTGGQQERRIAELVLWILRRLARDAEVHGERARWKLTVENVPVVLYWEFWRPFVDSYPEAVGLLAMCGLHSNTEL</sequence>
<name>A0AAE0LWV4_9PEZI</name>
<protein>
    <submittedName>
        <fullName evidence="1">Uncharacterized protein</fullName>
    </submittedName>
</protein>
<dbReference type="GeneID" id="87839748"/>
<comment type="caution">
    <text evidence="1">The sequence shown here is derived from an EMBL/GenBank/DDBJ whole genome shotgun (WGS) entry which is preliminary data.</text>
</comment>
<organism evidence="1 2">
    <name type="scientific">Chaetomium fimeti</name>
    <dbReference type="NCBI Taxonomy" id="1854472"/>
    <lineage>
        <taxon>Eukaryota</taxon>
        <taxon>Fungi</taxon>
        <taxon>Dikarya</taxon>
        <taxon>Ascomycota</taxon>
        <taxon>Pezizomycotina</taxon>
        <taxon>Sordariomycetes</taxon>
        <taxon>Sordariomycetidae</taxon>
        <taxon>Sordariales</taxon>
        <taxon>Chaetomiaceae</taxon>
        <taxon>Chaetomium</taxon>
    </lineage>
</organism>
<keyword evidence="2" id="KW-1185">Reference proteome</keyword>
<proteinExistence type="predicted"/>
<dbReference type="Proteomes" id="UP001278766">
    <property type="component" value="Unassembled WGS sequence"/>
</dbReference>
<dbReference type="RefSeq" id="XP_062664145.1">
    <property type="nucleotide sequence ID" value="XM_062802800.1"/>
</dbReference>
<evidence type="ECO:0000313" key="1">
    <source>
        <dbReference type="EMBL" id="KAK3300631.1"/>
    </source>
</evidence>
<accession>A0AAE0LWV4</accession>
<reference evidence="1" key="2">
    <citation type="submission" date="2023-06" db="EMBL/GenBank/DDBJ databases">
        <authorList>
            <consortium name="Lawrence Berkeley National Laboratory"/>
            <person name="Haridas S."/>
            <person name="Hensen N."/>
            <person name="Bonometti L."/>
            <person name="Westerberg I."/>
            <person name="Brannstrom I.O."/>
            <person name="Guillou S."/>
            <person name="Cros-Aarteil S."/>
            <person name="Calhoun S."/>
            <person name="Kuo A."/>
            <person name="Mondo S."/>
            <person name="Pangilinan J."/>
            <person name="Riley R."/>
            <person name="Labutti K."/>
            <person name="Andreopoulos B."/>
            <person name="Lipzen A."/>
            <person name="Chen C."/>
            <person name="Yanf M."/>
            <person name="Daum C."/>
            <person name="Ng V."/>
            <person name="Clum A."/>
            <person name="Steindorff A."/>
            <person name="Ohm R."/>
            <person name="Martin F."/>
            <person name="Silar P."/>
            <person name="Natvig D."/>
            <person name="Lalanne C."/>
            <person name="Gautier V."/>
            <person name="Ament-Velasquez S.L."/>
            <person name="Kruys A."/>
            <person name="Hutchinson M.I."/>
            <person name="Powell A.J."/>
            <person name="Barry K."/>
            <person name="Miller A.N."/>
            <person name="Grigoriev I.V."/>
            <person name="Debuchy R."/>
            <person name="Gladieux P."/>
            <person name="Thoren M.H."/>
            <person name="Johannesson H."/>
        </authorList>
    </citation>
    <scope>NUCLEOTIDE SEQUENCE</scope>
    <source>
        <strain evidence="1">CBS 168.71</strain>
    </source>
</reference>
<dbReference type="EMBL" id="JAUEPN010000001">
    <property type="protein sequence ID" value="KAK3300631.1"/>
    <property type="molecule type" value="Genomic_DNA"/>
</dbReference>
<gene>
    <name evidence="1" type="ORF">B0H64DRAFT_381361</name>
</gene>
<reference evidence="1" key="1">
    <citation type="journal article" date="2023" name="Mol. Phylogenet. Evol.">
        <title>Genome-scale phylogeny and comparative genomics of the fungal order Sordariales.</title>
        <authorList>
            <person name="Hensen N."/>
            <person name="Bonometti L."/>
            <person name="Westerberg I."/>
            <person name="Brannstrom I.O."/>
            <person name="Guillou S."/>
            <person name="Cros-Aarteil S."/>
            <person name="Calhoun S."/>
            <person name="Haridas S."/>
            <person name="Kuo A."/>
            <person name="Mondo S."/>
            <person name="Pangilinan J."/>
            <person name="Riley R."/>
            <person name="LaButti K."/>
            <person name="Andreopoulos B."/>
            <person name="Lipzen A."/>
            <person name="Chen C."/>
            <person name="Yan M."/>
            <person name="Daum C."/>
            <person name="Ng V."/>
            <person name="Clum A."/>
            <person name="Steindorff A."/>
            <person name="Ohm R.A."/>
            <person name="Martin F."/>
            <person name="Silar P."/>
            <person name="Natvig D.O."/>
            <person name="Lalanne C."/>
            <person name="Gautier V."/>
            <person name="Ament-Velasquez S.L."/>
            <person name="Kruys A."/>
            <person name="Hutchinson M.I."/>
            <person name="Powell A.J."/>
            <person name="Barry K."/>
            <person name="Miller A.N."/>
            <person name="Grigoriev I.V."/>
            <person name="Debuchy R."/>
            <person name="Gladieux P."/>
            <person name="Hiltunen Thoren M."/>
            <person name="Johannesson H."/>
        </authorList>
    </citation>
    <scope>NUCLEOTIDE SEQUENCE</scope>
    <source>
        <strain evidence="1">CBS 168.71</strain>
    </source>
</reference>